<evidence type="ECO:0000256" key="4">
    <source>
        <dbReference type="ARBA" id="ARBA00022679"/>
    </source>
</evidence>
<proteinExistence type="inferred from homology"/>
<protein>
    <submittedName>
        <fullName evidence="7">Glycosyl transferase</fullName>
    </submittedName>
</protein>
<dbReference type="Pfam" id="PF06925">
    <property type="entry name" value="MGDG_synth"/>
    <property type="match status" value="1"/>
</dbReference>
<dbReference type="InterPro" id="IPR009695">
    <property type="entry name" value="Diacylglyc_glucosyltr_N"/>
</dbReference>
<evidence type="ECO:0000313" key="8">
    <source>
        <dbReference type="Proteomes" id="UP000679179"/>
    </source>
</evidence>
<dbReference type="GO" id="GO:0016020">
    <property type="term" value="C:membrane"/>
    <property type="evidence" value="ECO:0007669"/>
    <property type="project" value="UniProtKB-SubCell"/>
</dbReference>
<keyword evidence="4 7" id="KW-0808">Transferase</keyword>
<evidence type="ECO:0000256" key="2">
    <source>
        <dbReference type="ARBA" id="ARBA00006962"/>
    </source>
</evidence>
<dbReference type="AlphaFoldDB" id="A0A919S1E4"/>
<dbReference type="Proteomes" id="UP000679179">
    <property type="component" value="Unassembled WGS sequence"/>
</dbReference>
<reference evidence="7" key="1">
    <citation type="submission" date="2021-03" db="EMBL/GenBank/DDBJ databases">
        <title>Taxonomic study of Clostridium polyendosporum from meadow-gley soil under rice.</title>
        <authorList>
            <person name="Kobayashi H."/>
            <person name="Tanizawa Y."/>
            <person name="Yagura M."/>
        </authorList>
    </citation>
    <scope>NUCLEOTIDE SEQUENCE</scope>
    <source>
        <strain evidence="7">JCM 30710</strain>
    </source>
</reference>
<evidence type="ECO:0000256" key="3">
    <source>
        <dbReference type="ARBA" id="ARBA00022676"/>
    </source>
</evidence>
<dbReference type="PANTHER" id="PTHR43025">
    <property type="entry name" value="MONOGALACTOSYLDIACYLGLYCEROL SYNTHASE"/>
    <property type="match status" value="1"/>
</dbReference>
<dbReference type="PANTHER" id="PTHR43025:SF3">
    <property type="entry name" value="MONOGALACTOSYLDIACYLGLYCEROL SYNTHASE 1, CHLOROPLASTIC"/>
    <property type="match status" value="1"/>
</dbReference>
<comment type="caution">
    <text evidence="7">The sequence shown here is derived from an EMBL/GenBank/DDBJ whole genome shotgun (WGS) entry which is preliminary data.</text>
</comment>
<name>A0A919S1E4_9CLOT</name>
<feature type="domain" description="Glycosyl transferase family 28 C-terminal" evidence="5">
    <location>
        <begin position="200"/>
        <end position="352"/>
    </location>
</feature>
<dbReference type="SUPFAM" id="SSF53756">
    <property type="entry name" value="UDP-Glycosyltransferase/glycogen phosphorylase"/>
    <property type="match status" value="1"/>
</dbReference>
<dbReference type="InterPro" id="IPR050519">
    <property type="entry name" value="Glycosyltransf_28_UgtP"/>
</dbReference>
<organism evidence="7 8">
    <name type="scientific">Clostridium polyendosporum</name>
    <dbReference type="NCBI Taxonomy" id="69208"/>
    <lineage>
        <taxon>Bacteria</taxon>
        <taxon>Bacillati</taxon>
        <taxon>Bacillota</taxon>
        <taxon>Clostridia</taxon>
        <taxon>Eubacteriales</taxon>
        <taxon>Clostridiaceae</taxon>
        <taxon>Clostridium</taxon>
    </lineage>
</organism>
<comment type="subcellular location">
    <subcellularLocation>
        <location evidence="1">Membrane</location>
    </subcellularLocation>
</comment>
<keyword evidence="8" id="KW-1185">Reference proteome</keyword>
<dbReference type="RefSeq" id="WP_212904351.1">
    <property type="nucleotide sequence ID" value="NZ_BOPZ01000020.1"/>
</dbReference>
<dbReference type="Pfam" id="PF04101">
    <property type="entry name" value="Glyco_tran_28_C"/>
    <property type="match status" value="1"/>
</dbReference>
<dbReference type="GO" id="GO:0016758">
    <property type="term" value="F:hexosyltransferase activity"/>
    <property type="evidence" value="ECO:0007669"/>
    <property type="project" value="InterPro"/>
</dbReference>
<dbReference type="InterPro" id="IPR007235">
    <property type="entry name" value="Glyco_trans_28_C"/>
</dbReference>
<dbReference type="EMBL" id="BOPZ01000020">
    <property type="protein sequence ID" value="GIM29659.1"/>
    <property type="molecule type" value="Genomic_DNA"/>
</dbReference>
<sequence length="376" mass="42991">MKKVLILTTSTGQGHNQAANSLTETFIENGYEVVKYDFLYNNSKFLNKIIVSGYEISATKFPKLYGLLFYHLTDFKYINTALKLSFGLNDRKLLRYINSVNPDIIIGTHSFSVNIISRLKKNKLINIPFISVITDFKAHYTYISQYVDAYIAGSSYTKEHLISRGIDENKIFTFGIPIKKEFYTIDSEVAFTKDSQYFNILLMSGSMGLSNIFYVLKELLKNKHKLRITVVCGKNTTLKKKLLSLYSKPIENKKVHVLGYTNDIPSIMDYCDIVISKPGGLTVTESIAKKLPIVIPFAIPGQEIENTEFLLQNKCAIYVNNLNDINKEMDKLIENPDILNIMKKRLQELGKNFSVDNIVKLSDKLIKKVIYKKIHN</sequence>
<evidence type="ECO:0000313" key="7">
    <source>
        <dbReference type="EMBL" id="GIM29659.1"/>
    </source>
</evidence>
<evidence type="ECO:0000259" key="5">
    <source>
        <dbReference type="Pfam" id="PF04101"/>
    </source>
</evidence>
<comment type="similarity">
    <text evidence="2">Belongs to the glycosyltransferase 28 family.</text>
</comment>
<evidence type="ECO:0000259" key="6">
    <source>
        <dbReference type="Pfam" id="PF06925"/>
    </source>
</evidence>
<keyword evidence="3" id="KW-0328">Glycosyltransferase</keyword>
<feature type="domain" description="Diacylglycerol glucosyltransferase N-terminal" evidence="6">
    <location>
        <begin position="15"/>
        <end position="178"/>
    </location>
</feature>
<dbReference type="Gene3D" id="3.40.50.2000">
    <property type="entry name" value="Glycogen Phosphorylase B"/>
    <property type="match status" value="2"/>
</dbReference>
<dbReference type="GO" id="GO:0009247">
    <property type="term" value="P:glycolipid biosynthetic process"/>
    <property type="evidence" value="ECO:0007669"/>
    <property type="project" value="InterPro"/>
</dbReference>
<evidence type="ECO:0000256" key="1">
    <source>
        <dbReference type="ARBA" id="ARBA00004370"/>
    </source>
</evidence>
<accession>A0A919S1E4</accession>
<gene>
    <name evidence="7" type="ORF">CPJCM30710_23250</name>
</gene>